<proteinExistence type="predicted"/>
<evidence type="ECO:0000313" key="2">
    <source>
        <dbReference type="Proteomes" id="UP001062846"/>
    </source>
</evidence>
<gene>
    <name evidence="1" type="ORF">RHMOL_Rhmol01G0220900</name>
</gene>
<protein>
    <submittedName>
        <fullName evidence="1">Uncharacterized protein</fullName>
    </submittedName>
</protein>
<organism evidence="1 2">
    <name type="scientific">Rhododendron molle</name>
    <name type="common">Chinese azalea</name>
    <name type="synonym">Azalea mollis</name>
    <dbReference type="NCBI Taxonomy" id="49168"/>
    <lineage>
        <taxon>Eukaryota</taxon>
        <taxon>Viridiplantae</taxon>
        <taxon>Streptophyta</taxon>
        <taxon>Embryophyta</taxon>
        <taxon>Tracheophyta</taxon>
        <taxon>Spermatophyta</taxon>
        <taxon>Magnoliopsida</taxon>
        <taxon>eudicotyledons</taxon>
        <taxon>Gunneridae</taxon>
        <taxon>Pentapetalae</taxon>
        <taxon>asterids</taxon>
        <taxon>Ericales</taxon>
        <taxon>Ericaceae</taxon>
        <taxon>Ericoideae</taxon>
        <taxon>Rhodoreae</taxon>
        <taxon>Rhododendron</taxon>
    </lineage>
</organism>
<sequence>MIHRKWSLLTGPAAILGGIVATVVVANFLFVKNVCSLSLSLSLSLSPVGFLHIFTEFWGPNQQLSG</sequence>
<name>A0ACC0Q4R0_RHOML</name>
<reference evidence="1" key="1">
    <citation type="submission" date="2022-02" db="EMBL/GenBank/DDBJ databases">
        <title>Plant Genome Project.</title>
        <authorList>
            <person name="Zhang R.-G."/>
        </authorList>
    </citation>
    <scope>NUCLEOTIDE SEQUENCE</scope>
    <source>
        <strain evidence="1">AT1</strain>
    </source>
</reference>
<accession>A0ACC0Q4R0</accession>
<evidence type="ECO:0000313" key="1">
    <source>
        <dbReference type="EMBL" id="KAI8572710.1"/>
    </source>
</evidence>
<dbReference type="Proteomes" id="UP001062846">
    <property type="component" value="Chromosome 1"/>
</dbReference>
<keyword evidence="2" id="KW-1185">Reference proteome</keyword>
<dbReference type="EMBL" id="CM046388">
    <property type="protein sequence ID" value="KAI8572710.1"/>
    <property type="molecule type" value="Genomic_DNA"/>
</dbReference>
<comment type="caution">
    <text evidence="1">The sequence shown here is derived from an EMBL/GenBank/DDBJ whole genome shotgun (WGS) entry which is preliminary data.</text>
</comment>